<protein>
    <submittedName>
        <fullName evidence="1">Uncharacterized protein</fullName>
    </submittedName>
</protein>
<comment type="caution">
    <text evidence="1">The sequence shown here is derived from an EMBL/GenBank/DDBJ whole genome shotgun (WGS) entry which is preliminary data.</text>
</comment>
<gene>
    <name evidence="1" type="ORF">E2C01_013862</name>
</gene>
<sequence length="85" mass="9602">MRRLLRGDIRTRSGCYFLEASLGVWCEEPLYTDGGDERLREWKEGGRCGILVGLKTEELRKGTCIGPNLQALSHVYYAALGHIFV</sequence>
<dbReference type="EMBL" id="VSRR010000922">
    <property type="protein sequence ID" value="MPC20898.1"/>
    <property type="molecule type" value="Genomic_DNA"/>
</dbReference>
<organism evidence="1 2">
    <name type="scientific">Portunus trituberculatus</name>
    <name type="common">Swimming crab</name>
    <name type="synonym">Neptunus trituberculatus</name>
    <dbReference type="NCBI Taxonomy" id="210409"/>
    <lineage>
        <taxon>Eukaryota</taxon>
        <taxon>Metazoa</taxon>
        <taxon>Ecdysozoa</taxon>
        <taxon>Arthropoda</taxon>
        <taxon>Crustacea</taxon>
        <taxon>Multicrustacea</taxon>
        <taxon>Malacostraca</taxon>
        <taxon>Eumalacostraca</taxon>
        <taxon>Eucarida</taxon>
        <taxon>Decapoda</taxon>
        <taxon>Pleocyemata</taxon>
        <taxon>Brachyura</taxon>
        <taxon>Eubrachyura</taxon>
        <taxon>Portunoidea</taxon>
        <taxon>Portunidae</taxon>
        <taxon>Portuninae</taxon>
        <taxon>Portunus</taxon>
    </lineage>
</organism>
<evidence type="ECO:0000313" key="2">
    <source>
        <dbReference type="Proteomes" id="UP000324222"/>
    </source>
</evidence>
<evidence type="ECO:0000313" key="1">
    <source>
        <dbReference type="EMBL" id="MPC20898.1"/>
    </source>
</evidence>
<dbReference type="AlphaFoldDB" id="A0A5B7DHQ4"/>
<proteinExistence type="predicted"/>
<name>A0A5B7DHQ4_PORTR</name>
<accession>A0A5B7DHQ4</accession>
<dbReference type="Proteomes" id="UP000324222">
    <property type="component" value="Unassembled WGS sequence"/>
</dbReference>
<keyword evidence="2" id="KW-1185">Reference proteome</keyword>
<reference evidence="1 2" key="1">
    <citation type="submission" date="2019-05" db="EMBL/GenBank/DDBJ databases">
        <title>Another draft genome of Portunus trituberculatus and its Hox gene families provides insights of decapod evolution.</title>
        <authorList>
            <person name="Jeong J.-H."/>
            <person name="Song I."/>
            <person name="Kim S."/>
            <person name="Choi T."/>
            <person name="Kim D."/>
            <person name="Ryu S."/>
            <person name="Kim W."/>
        </authorList>
    </citation>
    <scope>NUCLEOTIDE SEQUENCE [LARGE SCALE GENOMIC DNA]</scope>
    <source>
        <tissue evidence="1">Muscle</tissue>
    </source>
</reference>